<reference evidence="1" key="1">
    <citation type="submission" date="2018-05" db="EMBL/GenBank/DDBJ databases">
        <authorList>
            <person name="Lanie J.A."/>
            <person name="Ng W.-L."/>
            <person name="Kazmierczak K.M."/>
            <person name="Andrzejewski T.M."/>
            <person name="Davidsen T.M."/>
            <person name="Wayne K.J."/>
            <person name="Tettelin H."/>
            <person name="Glass J.I."/>
            <person name="Rusch D."/>
            <person name="Podicherti R."/>
            <person name="Tsui H.-C.T."/>
            <person name="Winkler M.E."/>
        </authorList>
    </citation>
    <scope>NUCLEOTIDE SEQUENCE</scope>
</reference>
<dbReference type="EMBL" id="UINC01092393">
    <property type="protein sequence ID" value="SVC45934.1"/>
    <property type="molecule type" value="Genomic_DNA"/>
</dbReference>
<protein>
    <submittedName>
        <fullName evidence="1">Uncharacterized protein</fullName>
    </submittedName>
</protein>
<evidence type="ECO:0000313" key="1">
    <source>
        <dbReference type="EMBL" id="SVC45934.1"/>
    </source>
</evidence>
<dbReference type="AlphaFoldDB" id="A0A382MAD7"/>
<gene>
    <name evidence="1" type="ORF">METZ01_LOCUS298788</name>
</gene>
<proteinExistence type="predicted"/>
<accession>A0A382MAD7</accession>
<name>A0A382MAD7_9ZZZZ</name>
<sequence length="170" mass="20017">MDFVIDFDKEISEQWNEQSESTTYIAKIGLDGKPQLESDGRTMSTAITKTINPVSVNVYNFFKPWDYRLKLAELFKLIQLKSWVTLNFRESEDLYVSEEFKHFNKVQFDISPLIIDTNKLFTDLKQLLQLENMTIICKINQEKPCQELVNMLQYILVLKNKNYPGTVLFE</sequence>
<organism evidence="1">
    <name type="scientific">marine metagenome</name>
    <dbReference type="NCBI Taxonomy" id="408172"/>
    <lineage>
        <taxon>unclassified sequences</taxon>
        <taxon>metagenomes</taxon>
        <taxon>ecological metagenomes</taxon>
    </lineage>
</organism>